<reference evidence="2 3" key="1">
    <citation type="journal article" date="2024" name="Science">
        <title>Giant polyketide synthase enzymes in the biosynthesis of giant marine polyether toxins.</title>
        <authorList>
            <person name="Fallon T.R."/>
            <person name="Shende V.V."/>
            <person name="Wierzbicki I.H."/>
            <person name="Pendleton A.L."/>
            <person name="Watervoot N.F."/>
            <person name="Auber R.P."/>
            <person name="Gonzalez D.J."/>
            <person name="Wisecaver J.H."/>
            <person name="Moore B.S."/>
        </authorList>
    </citation>
    <scope>NUCLEOTIDE SEQUENCE [LARGE SCALE GENOMIC DNA]</scope>
    <source>
        <strain evidence="2 3">12B1</strain>
    </source>
</reference>
<dbReference type="AlphaFoldDB" id="A0AB34KCB0"/>
<keyword evidence="3" id="KW-1185">Reference proteome</keyword>
<evidence type="ECO:0000313" key="3">
    <source>
        <dbReference type="Proteomes" id="UP001515480"/>
    </source>
</evidence>
<gene>
    <name evidence="2" type="ORF">AB1Y20_001536</name>
</gene>
<feature type="signal peptide" evidence="1">
    <location>
        <begin position="1"/>
        <end position="15"/>
    </location>
</feature>
<evidence type="ECO:0000256" key="1">
    <source>
        <dbReference type="SAM" id="SignalP"/>
    </source>
</evidence>
<dbReference type="Proteomes" id="UP001515480">
    <property type="component" value="Unassembled WGS sequence"/>
</dbReference>
<name>A0AB34KCB0_PRYPA</name>
<proteinExistence type="predicted"/>
<organism evidence="2 3">
    <name type="scientific">Prymnesium parvum</name>
    <name type="common">Toxic golden alga</name>
    <dbReference type="NCBI Taxonomy" id="97485"/>
    <lineage>
        <taxon>Eukaryota</taxon>
        <taxon>Haptista</taxon>
        <taxon>Haptophyta</taxon>
        <taxon>Prymnesiophyceae</taxon>
        <taxon>Prymnesiales</taxon>
        <taxon>Prymnesiaceae</taxon>
        <taxon>Prymnesium</taxon>
    </lineage>
</organism>
<sequence length="253" mass="27259">MQLALLLTLAAGASGFSQIARPQSLALVASRVATPALSSRSTVSLHGVDRRSVVPLLAGVAFSSFLPTAAQASGGATAGKYTTIPIAKRRYFGRVKQGVYEFTLLGEAIKKGDLQSSDVTNFFAQTIKTQSARQKSQCAGSGSNCQVKEEFSSRWEDMKLSMYLLGNAFRMDSGKPPEKVKQVKEAKAFFTQVEKLQVASRVGDKKAAAARYADAIDALEIYLNDVELPPTDNPEYQINDMTVPSLCQGSFCI</sequence>
<keyword evidence="1" id="KW-0732">Signal</keyword>
<evidence type="ECO:0000313" key="2">
    <source>
        <dbReference type="EMBL" id="KAL1530636.1"/>
    </source>
</evidence>
<accession>A0AB34KCB0</accession>
<dbReference type="EMBL" id="JBGBPQ010000001">
    <property type="protein sequence ID" value="KAL1530636.1"/>
    <property type="molecule type" value="Genomic_DNA"/>
</dbReference>
<feature type="chain" id="PRO_5044196805" evidence="1">
    <location>
        <begin position="16"/>
        <end position="253"/>
    </location>
</feature>
<comment type="caution">
    <text evidence="2">The sequence shown here is derived from an EMBL/GenBank/DDBJ whole genome shotgun (WGS) entry which is preliminary data.</text>
</comment>
<protein>
    <submittedName>
        <fullName evidence="2">Uncharacterized protein</fullName>
    </submittedName>
</protein>